<dbReference type="GO" id="GO:0005524">
    <property type="term" value="F:ATP binding"/>
    <property type="evidence" value="ECO:0007669"/>
    <property type="project" value="UniProtKB-KW"/>
</dbReference>
<dbReference type="Gene3D" id="3.40.50.12780">
    <property type="entry name" value="N-terminal domain of ligase-like"/>
    <property type="match status" value="1"/>
</dbReference>
<feature type="domain" description="AMP-binding enzyme C-terminal" evidence="8">
    <location>
        <begin position="528"/>
        <end position="606"/>
    </location>
</feature>
<dbReference type="InterPro" id="IPR032387">
    <property type="entry name" value="ACAS_N"/>
</dbReference>
<keyword evidence="5" id="KW-0007">Acetylation</keyword>
<dbReference type="SUPFAM" id="SSF56801">
    <property type="entry name" value="Acetyl-CoA synthetase-like"/>
    <property type="match status" value="1"/>
</dbReference>
<dbReference type="CDD" id="cd05966">
    <property type="entry name" value="ACS"/>
    <property type="match status" value="1"/>
</dbReference>
<evidence type="ECO:0000313" key="11">
    <source>
        <dbReference type="Proteomes" id="UP000439113"/>
    </source>
</evidence>
<evidence type="ECO:0000256" key="5">
    <source>
        <dbReference type="ARBA" id="ARBA00022990"/>
    </source>
</evidence>
<keyword evidence="3" id="KW-0547">Nucleotide-binding</keyword>
<keyword evidence="4" id="KW-0067">ATP-binding</keyword>
<comment type="caution">
    <text evidence="10">The sequence shown here is derived from an EMBL/GenBank/DDBJ whole genome shotgun (WGS) entry which is preliminary data.</text>
</comment>
<reference evidence="10 11" key="1">
    <citation type="submission" date="2019-11" db="EMBL/GenBank/DDBJ databases">
        <title>Whole-genome sequence of a Rhodoblastus acidophilus DSM 142.</title>
        <authorList>
            <person name="Kyndt J.A."/>
            <person name="Meyer T.E."/>
        </authorList>
    </citation>
    <scope>NUCLEOTIDE SEQUENCE [LARGE SCALE GENOMIC DNA]</scope>
    <source>
        <strain evidence="10 11">DSM 142</strain>
    </source>
</reference>
<evidence type="ECO:0000259" key="8">
    <source>
        <dbReference type="Pfam" id="PF13193"/>
    </source>
</evidence>
<evidence type="ECO:0000256" key="4">
    <source>
        <dbReference type="ARBA" id="ARBA00022840"/>
    </source>
</evidence>
<dbReference type="PROSITE" id="PS00455">
    <property type="entry name" value="AMP_BINDING"/>
    <property type="match status" value="1"/>
</dbReference>
<dbReference type="NCBIfam" id="TIGR02188">
    <property type="entry name" value="Ac_CoA_lig_AcsA"/>
    <property type="match status" value="1"/>
</dbReference>
<dbReference type="InterPro" id="IPR045851">
    <property type="entry name" value="AMP-bd_C_sf"/>
</dbReference>
<dbReference type="Pfam" id="PF16177">
    <property type="entry name" value="ACAS_N"/>
    <property type="match status" value="1"/>
</dbReference>
<dbReference type="InterPro" id="IPR011904">
    <property type="entry name" value="Ac_CoA_lig"/>
</dbReference>
<dbReference type="NCBIfam" id="NF001208">
    <property type="entry name" value="PRK00174.1"/>
    <property type="match status" value="1"/>
</dbReference>
<sequence>MTDEIYPVPSDFAARARVTAQDYERRYRASIENPEAFWAEEAQFLQWIKPFTRISDTSFDIADLRINWFEDGTLNASVNCVDRHLPEKADRPAILWEGDAPGESRVVTWGEFFEQVNRLANVLTGLGVGKGDVVTIYLPVIPEVMVAMMACVRLGAVHSVVFSGFSAEALASRIEDARAKVVITANEGHRGGRFHPLKRNVDEALRTQASVAHVVVVRRSPADAPMTGGRDVWYDEALAAAAPWCEPVEVGAEDPLFILYTSGSTGKPKGLLHTTGGYLTHAGTSWRNIFDWRDGDVFWSTADVGWVTAHTYKIYGPLLNGATSVMFEGVPTWPDSSRWWSIIEKHGVSIFYTAPTALRALMREGEGPVRKHDLSSLRVLGSVGEPINPEAWRWFHQTIGGGRCPIVDTYWQTETGAVLLTPLPGAVPNKPGMAGKPYFGVRPEVVDAQGATLEGPASGNLCFRGSWPGQARTILNDRERFSKTYFAPFSGRFFSGDGVLRDADGYYRITGRVDDVVNVSGHRLGTVELESAIASHPAVTEAAVVGYPHEVKGQGVFAYVTLKEGFEETEFLRAEIVAWVRARIGSIASPDIIQWAPALPKNRAGKILRRILTKVAANDFENFGDVSTLAEPAVVEEIVKRRQQTLRKSA</sequence>
<comment type="similarity">
    <text evidence="1">Belongs to the ATP-dependent AMP-binding enzyme family.</text>
</comment>
<dbReference type="InterPro" id="IPR020845">
    <property type="entry name" value="AMP-binding_CS"/>
</dbReference>
<dbReference type="GO" id="GO:0003987">
    <property type="term" value="F:acetate-CoA ligase activity"/>
    <property type="evidence" value="ECO:0007669"/>
    <property type="project" value="UniProtKB-UniRule"/>
</dbReference>
<dbReference type="FunFam" id="3.40.50.12780:FF:000001">
    <property type="entry name" value="Acetyl-coenzyme A synthetase"/>
    <property type="match status" value="1"/>
</dbReference>
<organism evidence="10 11">
    <name type="scientific">Rhodoblastus acidophilus</name>
    <name type="common">Rhodopseudomonas acidophila</name>
    <dbReference type="NCBI Taxonomy" id="1074"/>
    <lineage>
        <taxon>Bacteria</taxon>
        <taxon>Pseudomonadati</taxon>
        <taxon>Pseudomonadota</taxon>
        <taxon>Alphaproteobacteria</taxon>
        <taxon>Hyphomicrobiales</taxon>
        <taxon>Rhodoblastaceae</taxon>
        <taxon>Rhodoblastus</taxon>
    </lineage>
</organism>
<evidence type="ECO:0000313" key="10">
    <source>
        <dbReference type="EMBL" id="MTV33282.1"/>
    </source>
</evidence>
<feature type="domain" description="AMP-dependent synthetase/ligase" evidence="7">
    <location>
        <begin position="83"/>
        <end position="466"/>
    </location>
</feature>
<evidence type="ECO:0000256" key="3">
    <source>
        <dbReference type="ARBA" id="ARBA00022741"/>
    </source>
</evidence>
<dbReference type="EC" id="6.2.1.1" evidence="6"/>
<dbReference type="GO" id="GO:0016208">
    <property type="term" value="F:AMP binding"/>
    <property type="evidence" value="ECO:0007669"/>
    <property type="project" value="InterPro"/>
</dbReference>
<accession>A0A6N8DRN6</accession>
<dbReference type="Proteomes" id="UP000439113">
    <property type="component" value="Unassembled WGS sequence"/>
</dbReference>
<dbReference type="PANTHER" id="PTHR24095">
    <property type="entry name" value="ACETYL-COENZYME A SYNTHETASE"/>
    <property type="match status" value="1"/>
</dbReference>
<dbReference type="EMBL" id="WNKS01000033">
    <property type="protein sequence ID" value="MTV33282.1"/>
    <property type="molecule type" value="Genomic_DNA"/>
</dbReference>
<feature type="domain" description="Acetyl-coenzyme A synthetase N-terminal" evidence="9">
    <location>
        <begin position="23"/>
        <end position="80"/>
    </location>
</feature>
<dbReference type="InterPro" id="IPR000873">
    <property type="entry name" value="AMP-dep_synth/lig_dom"/>
</dbReference>
<dbReference type="InterPro" id="IPR025110">
    <property type="entry name" value="AMP-bd_C"/>
</dbReference>
<dbReference type="GO" id="GO:0005829">
    <property type="term" value="C:cytosol"/>
    <property type="evidence" value="ECO:0007669"/>
    <property type="project" value="TreeGrafter"/>
</dbReference>
<evidence type="ECO:0000259" key="7">
    <source>
        <dbReference type="Pfam" id="PF00501"/>
    </source>
</evidence>
<keyword evidence="2 10" id="KW-0436">Ligase</keyword>
<dbReference type="InterPro" id="IPR042099">
    <property type="entry name" value="ANL_N_sf"/>
</dbReference>
<protein>
    <recommendedName>
        <fullName evidence="6">Acetate--CoA ligase</fullName>
        <ecNumber evidence="6">6.2.1.1</ecNumber>
    </recommendedName>
</protein>
<dbReference type="PANTHER" id="PTHR24095:SF14">
    <property type="entry name" value="ACETYL-COENZYME A SYNTHETASE 1"/>
    <property type="match status" value="1"/>
</dbReference>
<dbReference type="OrthoDB" id="4471305at2"/>
<dbReference type="Pfam" id="PF13193">
    <property type="entry name" value="AMP-binding_C"/>
    <property type="match status" value="1"/>
</dbReference>
<dbReference type="FunFam" id="3.30.300.30:FF:000004">
    <property type="entry name" value="Acetyl-coenzyme A synthetase"/>
    <property type="match status" value="1"/>
</dbReference>
<dbReference type="AlphaFoldDB" id="A0A6N8DRN6"/>
<evidence type="ECO:0000256" key="6">
    <source>
        <dbReference type="NCBIfam" id="TIGR02188"/>
    </source>
</evidence>
<name>A0A6N8DRN6_RHOAC</name>
<proteinExistence type="inferred from homology"/>
<dbReference type="GO" id="GO:0019427">
    <property type="term" value="P:acetyl-CoA biosynthetic process from acetate"/>
    <property type="evidence" value="ECO:0007669"/>
    <property type="project" value="UniProtKB-UniRule"/>
</dbReference>
<evidence type="ECO:0000256" key="1">
    <source>
        <dbReference type="ARBA" id="ARBA00006432"/>
    </source>
</evidence>
<dbReference type="Pfam" id="PF00501">
    <property type="entry name" value="AMP-binding"/>
    <property type="match status" value="1"/>
</dbReference>
<gene>
    <name evidence="10" type="primary">acs</name>
    <name evidence="10" type="ORF">GJ654_20095</name>
</gene>
<dbReference type="Gene3D" id="3.30.300.30">
    <property type="match status" value="1"/>
</dbReference>
<dbReference type="RefSeq" id="WP_155447959.1">
    <property type="nucleotide sequence ID" value="NZ_JAOQNR010000028.1"/>
</dbReference>
<evidence type="ECO:0000256" key="2">
    <source>
        <dbReference type="ARBA" id="ARBA00022598"/>
    </source>
</evidence>
<evidence type="ECO:0000259" key="9">
    <source>
        <dbReference type="Pfam" id="PF16177"/>
    </source>
</evidence>